<evidence type="ECO:0000313" key="16">
    <source>
        <dbReference type="Proteomes" id="UP000715441"/>
    </source>
</evidence>
<dbReference type="EC" id="2.7.1.217" evidence="10"/>
<evidence type="ECO:0000256" key="6">
    <source>
        <dbReference type="ARBA" id="ARBA00023277"/>
    </source>
</evidence>
<dbReference type="InterPro" id="IPR010737">
    <property type="entry name" value="4-carb_acid_sugar_kinase_N"/>
</dbReference>
<evidence type="ECO:0000256" key="7">
    <source>
        <dbReference type="ARBA" id="ARBA00035898"/>
    </source>
</evidence>
<keyword evidence="6" id="KW-0119">Carbohydrate metabolism</keyword>
<organism evidence="15 16">
    <name type="scientific">Amycolatopsis acididurans</name>
    <dbReference type="NCBI Taxonomy" id="2724524"/>
    <lineage>
        <taxon>Bacteria</taxon>
        <taxon>Bacillati</taxon>
        <taxon>Actinomycetota</taxon>
        <taxon>Actinomycetes</taxon>
        <taxon>Pseudonocardiales</taxon>
        <taxon>Pseudonocardiaceae</taxon>
        <taxon>Amycolatopsis</taxon>
    </lineage>
</organism>
<dbReference type="InterPro" id="IPR031475">
    <property type="entry name" value="NBD_C"/>
</dbReference>
<dbReference type="Pfam" id="PF17042">
    <property type="entry name" value="NBD_C"/>
    <property type="match status" value="1"/>
</dbReference>
<evidence type="ECO:0000259" key="14">
    <source>
        <dbReference type="Pfam" id="PF17042"/>
    </source>
</evidence>
<feature type="domain" description="Four-carbon acid sugar kinase nucleotide binding" evidence="14">
    <location>
        <begin position="242"/>
        <end position="396"/>
    </location>
</feature>
<dbReference type="InterPro" id="IPR042213">
    <property type="entry name" value="NBD_C_sf"/>
</dbReference>
<evidence type="ECO:0000256" key="1">
    <source>
        <dbReference type="ARBA" id="ARBA00005715"/>
    </source>
</evidence>
<keyword evidence="16" id="KW-1185">Reference proteome</keyword>
<evidence type="ECO:0000256" key="8">
    <source>
        <dbReference type="ARBA" id="ARBA00036346"/>
    </source>
</evidence>
<comment type="similarity">
    <text evidence="1">Belongs to the four-carbon acid sugar kinase family.</text>
</comment>
<comment type="caution">
    <text evidence="15">The sequence shown here is derived from an EMBL/GenBank/DDBJ whole genome shotgun (WGS) entry which is preliminary data.</text>
</comment>
<sequence length="404" mass="41717">MPKIGVIADDFTGATDIATAYASRGYRPVVLTDPAGQAGAGADVVVAALKSRTAPVEEAVAASVTAYDRLRAAGCERFVFKYCSTFDSTDRGNIGPVLDALADRTGARHVVVVPAFPANGRTVYLGHLFVGDQLLENSPMRHHPLTPMTRSRLAEILRPQTRYGVGEIHLTTVHSGRLAQAVADAAERYLVLDAITDDDLAAIAAATADDVLVSGGAGLALGAPTGGSDPAQAWQARPGRRLVVCGSASARTREQIAYATAHGHPALRLDVAGLAGRPGEVIRSTMDWFGEQDPGSVPVIYSVGDPGDVQSGPETAARTENALATIVATAVERGVTQCIVAGGETSGAVVGRLGVTALRIGSPISPGVCWAEGTTGTGDRVALALKSGNFGTPEMFATAWEALR</sequence>
<comment type="function">
    <text evidence="9">Catalyzes the ATP-dependent phosphorylation of 3-oxo-tetronate to 3-oxo-tetronate 4-phosphate.</text>
</comment>
<evidence type="ECO:0000313" key="15">
    <source>
        <dbReference type="EMBL" id="NKQ51741.1"/>
    </source>
</evidence>
<dbReference type="Gene3D" id="3.40.50.10840">
    <property type="entry name" value="Putative sugar-binding, N-terminal domain"/>
    <property type="match status" value="1"/>
</dbReference>
<keyword evidence="4 15" id="KW-0418">Kinase</keyword>
<protein>
    <recommendedName>
        <fullName evidence="11">3-oxo-tetronate kinase</fullName>
        <ecNumber evidence="10">2.7.1.217</ecNumber>
    </recommendedName>
    <alternativeName>
        <fullName evidence="12">3-dehydrotetronate 4-kinase</fullName>
    </alternativeName>
</protein>
<gene>
    <name evidence="15" type="ORF">HFP15_02460</name>
</gene>
<dbReference type="GO" id="GO:0016301">
    <property type="term" value="F:kinase activity"/>
    <property type="evidence" value="ECO:0007669"/>
    <property type="project" value="UniProtKB-KW"/>
</dbReference>
<keyword evidence="5" id="KW-0067">ATP-binding</keyword>
<feature type="domain" description="Four-carbon acid sugar kinase N-terminal" evidence="13">
    <location>
        <begin position="4"/>
        <end position="221"/>
    </location>
</feature>
<accession>A0ABX1IW79</accession>
<evidence type="ECO:0000256" key="2">
    <source>
        <dbReference type="ARBA" id="ARBA00022679"/>
    </source>
</evidence>
<dbReference type="InterPro" id="IPR037051">
    <property type="entry name" value="4-carb_acid_sugar_kinase_N_sf"/>
</dbReference>
<dbReference type="EMBL" id="JAAXLS010000001">
    <property type="protein sequence ID" value="NKQ51741.1"/>
    <property type="molecule type" value="Genomic_DNA"/>
</dbReference>
<dbReference type="Gene3D" id="3.40.980.20">
    <property type="entry name" value="Four-carbon acid sugar kinase, nucleotide binding domain"/>
    <property type="match status" value="1"/>
</dbReference>
<reference evidence="15 16" key="1">
    <citation type="submission" date="2020-04" db="EMBL/GenBank/DDBJ databases">
        <title>Novel species.</title>
        <authorList>
            <person name="Teo W.F.A."/>
            <person name="Lipun K."/>
            <person name="Srisuk N."/>
            <person name="Duangmal K."/>
        </authorList>
    </citation>
    <scope>NUCLEOTIDE SEQUENCE [LARGE SCALE GENOMIC DNA]</scope>
    <source>
        <strain evidence="15 16">K13G38</strain>
    </source>
</reference>
<evidence type="ECO:0000259" key="13">
    <source>
        <dbReference type="Pfam" id="PF07005"/>
    </source>
</evidence>
<evidence type="ECO:0000256" key="5">
    <source>
        <dbReference type="ARBA" id="ARBA00022840"/>
    </source>
</evidence>
<evidence type="ECO:0000256" key="11">
    <source>
        <dbReference type="ARBA" id="ARBA00039461"/>
    </source>
</evidence>
<keyword evidence="2" id="KW-0808">Transferase</keyword>
<name>A0ABX1IW79_9PSEU</name>
<dbReference type="Pfam" id="PF07005">
    <property type="entry name" value="SBD_N"/>
    <property type="match status" value="1"/>
</dbReference>
<dbReference type="SUPFAM" id="SSF142764">
    <property type="entry name" value="YgbK-like"/>
    <property type="match status" value="1"/>
</dbReference>
<dbReference type="InterPro" id="IPR050007">
    <property type="entry name" value="OtnK"/>
</dbReference>
<evidence type="ECO:0000256" key="9">
    <source>
        <dbReference type="ARBA" id="ARBA00037335"/>
    </source>
</evidence>
<evidence type="ECO:0000256" key="4">
    <source>
        <dbReference type="ARBA" id="ARBA00022777"/>
    </source>
</evidence>
<comment type="catalytic activity">
    <reaction evidence="8">
        <text>3-dehydro-D-erythronate + ATP = 3-dehydro-4-O-phospho-D-erythronate + ADP + H(+)</text>
        <dbReference type="Rhea" id="RHEA:52556"/>
        <dbReference type="ChEBI" id="CHEBI:15378"/>
        <dbReference type="ChEBI" id="CHEBI:30616"/>
        <dbReference type="ChEBI" id="CHEBI:57958"/>
        <dbReference type="ChEBI" id="CHEBI:136593"/>
        <dbReference type="ChEBI" id="CHEBI:456216"/>
        <dbReference type="EC" id="2.7.1.217"/>
    </reaction>
</comment>
<dbReference type="Proteomes" id="UP000715441">
    <property type="component" value="Unassembled WGS sequence"/>
</dbReference>
<evidence type="ECO:0000256" key="10">
    <source>
        <dbReference type="ARBA" id="ARBA00039095"/>
    </source>
</evidence>
<evidence type="ECO:0000256" key="12">
    <source>
        <dbReference type="ARBA" id="ARBA00041377"/>
    </source>
</evidence>
<proteinExistence type="inferred from homology"/>
<evidence type="ECO:0000256" key="3">
    <source>
        <dbReference type="ARBA" id="ARBA00022741"/>
    </source>
</evidence>
<comment type="catalytic activity">
    <reaction evidence="7">
        <text>3-dehydro-L-erythronate + ATP = 3-dehydro-4-O-phospho-L-erythronate + ADP + H(+)</text>
        <dbReference type="Rhea" id="RHEA:52552"/>
        <dbReference type="ChEBI" id="CHEBI:15378"/>
        <dbReference type="ChEBI" id="CHEBI:30616"/>
        <dbReference type="ChEBI" id="CHEBI:136592"/>
        <dbReference type="ChEBI" id="CHEBI:136670"/>
        <dbReference type="ChEBI" id="CHEBI:456216"/>
        <dbReference type="EC" id="2.7.1.217"/>
    </reaction>
</comment>
<dbReference type="RefSeq" id="WP_168510872.1">
    <property type="nucleotide sequence ID" value="NZ_JAAXLS010000001.1"/>
</dbReference>
<keyword evidence="3" id="KW-0547">Nucleotide-binding</keyword>
<dbReference type="NCBIfam" id="NF043035">
    <property type="entry name" value="OxoTetrKin"/>
    <property type="match status" value="1"/>
</dbReference>